<dbReference type="InterPro" id="IPR044083">
    <property type="entry name" value="RamA-like"/>
</dbReference>
<dbReference type="PROSITE" id="PS50263">
    <property type="entry name" value="CN_HYDROLASE"/>
    <property type="match status" value="1"/>
</dbReference>
<dbReference type="InterPro" id="IPR050345">
    <property type="entry name" value="Aliph_Amidase/BUP"/>
</dbReference>
<dbReference type="CDD" id="cd07576">
    <property type="entry name" value="R-amidase_like"/>
    <property type="match status" value="1"/>
</dbReference>
<dbReference type="SUPFAM" id="SSF56317">
    <property type="entry name" value="Carbon-nitrogen hydrolase"/>
    <property type="match status" value="1"/>
</dbReference>
<organism evidence="3">
    <name type="scientific">Aurantimonas coralicida</name>
    <dbReference type="NCBI Taxonomy" id="182270"/>
    <lineage>
        <taxon>Bacteria</taxon>
        <taxon>Pseudomonadati</taxon>
        <taxon>Pseudomonadota</taxon>
        <taxon>Alphaproteobacteria</taxon>
        <taxon>Hyphomicrobiales</taxon>
        <taxon>Aurantimonadaceae</taxon>
        <taxon>Aurantimonas</taxon>
    </lineage>
</organism>
<name>A0A0P0YZ77_9HYPH</name>
<accession>A0A0P0YZ77</accession>
<evidence type="ECO:0000259" key="2">
    <source>
        <dbReference type="PROSITE" id="PS50263"/>
    </source>
</evidence>
<reference evidence="3" key="1">
    <citation type="journal article" date="2015" name="Proc. Natl. Acad. Sci. U.S.A.">
        <title>Bacterial clade with the ribosomal RNA operon on a small plasmid rather than the chromosome.</title>
        <authorList>
            <person name="Anda M."/>
            <person name="Ohtsubo Y."/>
            <person name="Okubo T."/>
            <person name="Sugawara M."/>
            <person name="Nagata Y."/>
            <person name="Tsuda M."/>
            <person name="Minamisawa K."/>
            <person name="Mitsui H."/>
        </authorList>
    </citation>
    <scope>NUCLEOTIDE SEQUENCE</scope>
    <source>
        <strain evidence="3">DSM 14790</strain>
    </source>
</reference>
<feature type="domain" description="CN hydrolase" evidence="2">
    <location>
        <begin position="1"/>
        <end position="238"/>
    </location>
</feature>
<dbReference type="PANTHER" id="PTHR43674">
    <property type="entry name" value="NITRILASE C965.09-RELATED"/>
    <property type="match status" value="1"/>
</dbReference>
<evidence type="ECO:0000313" key="3">
    <source>
        <dbReference type="EMBL" id="BAT26802.1"/>
    </source>
</evidence>
<proteinExistence type="predicted"/>
<keyword evidence="1" id="KW-0378">Hydrolase</keyword>
<dbReference type="Gene3D" id="3.60.110.10">
    <property type="entry name" value="Carbon-nitrogen hydrolase"/>
    <property type="match status" value="1"/>
</dbReference>
<sequence length="262" mass="27130">MKVAAIQLDAAMTDAADRHAAILRSLEDAAAAGADLAVLPELAPTGYGAGQSIANTAEAANAGLAEWQEASARLGIAIVMGLAIRTAHGVDNAAALITPGRAPVLYAKRMLYGDYEKGLFRPGDAPSPIVEIAGLRCGLLVCFDVEFPELCRDLALRGAEAIIVPTALPKSDGARFIAQNVVPVRAFENQLFVVYADHCGSDGTFAYQGLSVIAAPDGSVLASAGESDATTILADLDPAAYGASRDQNPYLAEVSAHLSPRR</sequence>
<evidence type="ECO:0000256" key="1">
    <source>
        <dbReference type="ARBA" id="ARBA00022801"/>
    </source>
</evidence>
<dbReference type="Pfam" id="PF00795">
    <property type="entry name" value="CN_hydrolase"/>
    <property type="match status" value="1"/>
</dbReference>
<dbReference type="RefSeq" id="WP_024351397.1">
    <property type="nucleotide sequence ID" value="NZ_BBWN01000019.1"/>
</dbReference>
<dbReference type="PANTHER" id="PTHR43674:SF2">
    <property type="entry name" value="BETA-UREIDOPROPIONASE"/>
    <property type="match status" value="1"/>
</dbReference>
<dbReference type="InterPro" id="IPR036526">
    <property type="entry name" value="C-N_Hydrolase_sf"/>
</dbReference>
<dbReference type="AlphaFoldDB" id="A0A0P0YZ77"/>
<protein>
    <recommendedName>
        <fullName evidence="2">CN hydrolase domain-containing protein</fullName>
    </recommendedName>
</protein>
<dbReference type="EMBL" id="LC066374">
    <property type="protein sequence ID" value="BAT26802.1"/>
    <property type="molecule type" value="Genomic_DNA"/>
</dbReference>
<dbReference type="GO" id="GO:0016811">
    <property type="term" value="F:hydrolase activity, acting on carbon-nitrogen (but not peptide) bonds, in linear amides"/>
    <property type="evidence" value="ECO:0007669"/>
    <property type="project" value="UniProtKB-ARBA"/>
</dbReference>
<dbReference type="InterPro" id="IPR003010">
    <property type="entry name" value="C-N_Hydrolase"/>
</dbReference>